<proteinExistence type="predicted"/>
<name>A0A439CPT2_9PEZI</name>
<evidence type="ECO:0000256" key="1">
    <source>
        <dbReference type="SAM" id="MobiDB-lite"/>
    </source>
</evidence>
<evidence type="ECO:0000313" key="3">
    <source>
        <dbReference type="Proteomes" id="UP000286045"/>
    </source>
</evidence>
<dbReference type="EMBL" id="RYZI01000623">
    <property type="protein sequence ID" value="RWA04151.1"/>
    <property type="molecule type" value="Genomic_DNA"/>
</dbReference>
<feature type="compositionally biased region" description="Basic and acidic residues" evidence="1">
    <location>
        <begin position="84"/>
        <end position="95"/>
    </location>
</feature>
<gene>
    <name evidence="2" type="ORF">EKO27_g10955</name>
</gene>
<comment type="caution">
    <text evidence="2">The sequence shown here is derived from an EMBL/GenBank/DDBJ whole genome shotgun (WGS) entry which is preliminary data.</text>
</comment>
<dbReference type="AlphaFoldDB" id="A0A439CPT2"/>
<keyword evidence="3" id="KW-1185">Reference proteome</keyword>
<dbReference type="Proteomes" id="UP000286045">
    <property type="component" value="Unassembled WGS sequence"/>
</dbReference>
<feature type="compositionally biased region" description="Basic and acidic residues" evidence="1">
    <location>
        <begin position="152"/>
        <end position="172"/>
    </location>
</feature>
<sequence length="211" mass="21990">MSFASRILAQRSSVFWSVKRQVASARPAYVSRRGYASAHDAAQKTGDMPWLLSSVGVTVLGLAYLISGSPTPSGAHGPKSADASAEHHQKEEQQKEASPSSSESESKHDSQQNENHDDSTPEGAAGPDAPGEASQSGQNVAPPSVDGADPATKGDEKKQGHEELKETARAGETKVATSSSAAPSKKTDAEDPREDPQKGEGEVAQKGSSKN</sequence>
<organism evidence="2 3">
    <name type="scientific">Xylaria grammica</name>
    <dbReference type="NCBI Taxonomy" id="363999"/>
    <lineage>
        <taxon>Eukaryota</taxon>
        <taxon>Fungi</taxon>
        <taxon>Dikarya</taxon>
        <taxon>Ascomycota</taxon>
        <taxon>Pezizomycotina</taxon>
        <taxon>Sordariomycetes</taxon>
        <taxon>Xylariomycetidae</taxon>
        <taxon>Xylariales</taxon>
        <taxon>Xylariaceae</taxon>
        <taxon>Xylaria</taxon>
    </lineage>
</organism>
<accession>A0A439CPT2</accession>
<feature type="compositionally biased region" description="Low complexity" evidence="1">
    <location>
        <begin position="121"/>
        <end position="133"/>
    </location>
</feature>
<protein>
    <submittedName>
        <fullName evidence="2">Uncharacterized protein</fullName>
    </submittedName>
</protein>
<evidence type="ECO:0000313" key="2">
    <source>
        <dbReference type="EMBL" id="RWA04151.1"/>
    </source>
</evidence>
<feature type="region of interest" description="Disordered" evidence="1">
    <location>
        <begin position="71"/>
        <end position="211"/>
    </location>
</feature>
<feature type="compositionally biased region" description="Basic and acidic residues" evidence="1">
    <location>
        <begin position="185"/>
        <end position="203"/>
    </location>
</feature>
<dbReference type="STRING" id="363999.A0A439CPT2"/>
<reference evidence="2 3" key="1">
    <citation type="submission" date="2018-12" db="EMBL/GenBank/DDBJ databases">
        <title>Draft genome sequence of Xylaria grammica IHI A82.</title>
        <authorList>
            <person name="Buettner E."/>
            <person name="Kellner H."/>
        </authorList>
    </citation>
    <scope>NUCLEOTIDE SEQUENCE [LARGE SCALE GENOMIC DNA]</scope>
    <source>
        <strain evidence="2 3">IHI A82</strain>
    </source>
</reference>
<feature type="compositionally biased region" description="Low complexity" evidence="1">
    <location>
        <begin position="173"/>
        <end position="184"/>
    </location>
</feature>
<feature type="compositionally biased region" description="Basic and acidic residues" evidence="1">
    <location>
        <begin position="104"/>
        <end position="119"/>
    </location>
</feature>